<reference evidence="1" key="1">
    <citation type="submission" date="2023-03" db="EMBL/GenBank/DDBJ databases">
        <authorList>
            <person name="Julca I."/>
        </authorList>
    </citation>
    <scope>NUCLEOTIDE SEQUENCE</scope>
</reference>
<dbReference type="Proteomes" id="UP001161247">
    <property type="component" value="Chromosome 1"/>
</dbReference>
<dbReference type="PANTHER" id="PTHR36809:SF1">
    <property type="entry name" value="TRANSMEMBRANE PROTEIN"/>
    <property type="match status" value="1"/>
</dbReference>
<accession>A0AAV1BYR0</accession>
<organism evidence="1 2">
    <name type="scientific">Oldenlandia corymbosa var. corymbosa</name>
    <dbReference type="NCBI Taxonomy" id="529605"/>
    <lineage>
        <taxon>Eukaryota</taxon>
        <taxon>Viridiplantae</taxon>
        <taxon>Streptophyta</taxon>
        <taxon>Embryophyta</taxon>
        <taxon>Tracheophyta</taxon>
        <taxon>Spermatophyta</taxon>
        <taxon>Magnoliopsida</taxon>
        <taxon>eudicotyledons</taxon>
        <taxon>Gunneridae</taxon>
        <taxon>Pentapetalae</taxon>
        <taxon>asterids</taxon>
        <taxon>lamiids</taxon>
        <taxon>Gentianales</taxon>
        <taxon>Rubiaceae</taxon>
        <taxon>Rubioideae</taxon>
        <taxon>Spermacoceae</taxon>
        <taxon>Hedyotis-Oldenlandia complex</taxon>
        <taxon>Oldenlandia</taxon>
    </lineage>
</organism>
<keyword evidence="2" id="KW-1185">Reference proteome</keyword>
<dbReference type="AlphaFoldDB" id="A0AAV1BYR0"/>
<dbReference type="PANTHER" id="PTHR36809">
    <property type="entry name" value="TRANSMEMBRANE PROTEIN"/>
    <property type="match status" value="1"/>
</dbReference>
<evidence type="ECO:0000313" key="1">
    <source>
        <dbReference type="EMBL" id="CAI9088267.1"/>
    </source>
</evidence>
<sequence>MEAASVFAQLNRFPQSSAHQTSICRLPRSFNNEHFKPILVIPRRNNGSSLQRMRRSNPVKQRQCEVCRGSGLVLRADKQYIRCPGCGGWLPWLSWRRFFTG</sequence>
<dbReference type="EMBL" id="OX459118">
    <property type="protein sequence ID" value="CAI9088267.1"/>
    <property type="molecule type" value="Genomic_DNA"/>
</dbReference>
<evidence type="ECO:0000313" key="2">
    <source>
        <dbReference type="Proteomes" id="UP001161247"/>
    </source>
</evidence>
<protein>
    <submittedName>
        <fullName evidence="1">OLC1v1022553C1</fullName>
    </submittedName>
</protein>
<proteinExistence type="predicted"/>
<gene>
    <name evidence="1" type="ORF">OLC1_LOCUS886</name>
</gene>
<name>A0AAV1BYR0_OLDCO</name>